<evidence type="ECO:0000256" key="5">
    <source>
        <dbReference type="ARBA" id="ARBA00023239"/>
    </source>
</evidence>
<evidence type="ECO:0000256" key="6">
    <source>
        <dbReference type="ARBA" id="ARBA00023295"/>
    </source>
</evidence>
<comment type="similarity">
    <text evidence="1 8">Belongs to the Nth/MutY family.</text>
</comment>
<dbReference type="GO" id="GO:0006289">
    <property type="term" value="P:nucleotide-excision repair"/>
    <property type="evidence" value="ECO:0007669"/>
    <property type="project" value="TreeGrafter"/>
</dbReference>
<dbReference type="HAMAP" id="MF_03183">
    <property type="entry name" value="Endonuclease_III_Nth"/>
    <property type="match status" value="1"/>
</dbReference>
<dbReference type="GO" id="GO:0000703">
    <property type="term" value="F:oxidized pyrimidine nucleobase lesion DNA N-glycosylase activity"/>
    <property type="evidence" value="ECO:0007669"/>
    <property type="project" value="UniProtKB-UniRule"/>
</dbReference>
<dbReference type="GO" id="GO:0005634">
    <property type="term" value="C:nucleus"/>
    <property type="evidence" value="ECO:0007669"/>
    <property type="project" value="UniProtKB-SubCell"/>
</dbReference>
<evidence type="ECO:0000256" key="9">
    <source>
        <dbReference type="SAM" id="MobiDB-lite"/>
    </source>
</evidence>
<keyword evidence="8" id="KW-0539">Nucleus</keyword>
<dbReference type="PANTHER" id="PTHR43286:SF1">
    <property type="entry name" value="ENDONUCLEASE III-LIKE PROTEIN 1"/>
    <property type="match status" value="1"/>
</dbReference>
<keyword evidence="6 8" id="KW-0326">Glycosidase</keyword>
<dbReference type="EC" id="4.2.99.18" evidence="8"/>
<evidence type="ECO:0000256" key="3">
    <source>
        <dbReference type="ARBA" id="ARBA00022801"/>
    </source>
</evidence>
<proteinExistence type="inferred from homology"/>
<name>A0A9P8T581_9ASCO</name>
<dbReference type="SMART" id="SM00478">
    <property type="entry name" value="ENDO3c"/>
    <property type="match status" value="1"/>
</dbReference>
<dbReference type="CDD" id="cd00056">
    <property type="entry name" value="ENDO3c"/>
    <property type="match status" value="1"/>
</dbReference>
<comment type="catalytic activity">
    <reaction evidence="7 8">
        <text>2'-deoxyribonucleotide-(2'-deoxyribose 5'-phosphate)-2'-deoxyribonucleotide-DNA = a 3'-end 2'-deoxyribonucleotide-(2,3-dehydro-2,3-deoxyribose 5'-phosphate)-DNA + a 5'-end 5'-phospho-2'-deoxyribonucleoside-DNA + H(+)</text>
        <dbReference type="Rhea" id="RHEA:66592"/>
        <dbReference type="Rhea" id="RHEA-COMP:13180"/>
        <dbReference type="Rhea" id="RHEA-COMP:16897"/>
        <dbReference type="Rhea" id="RHEA-COMP:17067"/>
        <dbReference type="ChEBI" id="CHEBI:15378"/>
        <dbReference type="ChEBI" id="CHEBI:136412"/>
        <dbReference type="ChEBI" id="CHEBI:157695"/>
        <dbReference type="ChEBI" id="CHEBI:167181"/>
        <dbReference type="EC" id="4.2.99.18"/>
    </reaction>
</comment>
<dbReference type="FunFam" id="1.10.340.30:FF:000001">
    <property type="entry name" value="Endonuclease III"/>
    <property type="match status" value="1"/>
</dbReference>
<dbReference type="PANTHER" id="PTHR43286">
    <property type="entry name" value="ENDONUCLEASE III-LIKE PROTEIN 1"/>
    <property type="match status" value="1"/>
</dbReference>
<dbReference type="AlphaFoldDB" id="A0A9P8T581"/>
<keyword evidence="4 8" id="KW-0234">DNA repair</keyword>
<feature type="compositionally biased region" description="Polar residues" evidence="9">
    <location>
        <begin position="23"/>
        <end position="36"/>
    </location>
</feature>
<gene>
    <name evidence="8" type="primary">NTG1</name>
    <name evidence="11" type="ORF">OGAPHI_003523</name>
</gene>
<dbReference type="InterPro" id="IPR023170">
    <property type="entry name" value="HhH_base_excis_C"/>
</dbReference>
<feature type="domain" description="HhH-GPD" evidence="10">
    <location>
        <begin position="142"/>
        <end position="303"/>
    </location>
</feature>
<feature type="region of interest" description="Disordered" evidence="9">
    <location>
        <begin position="21"/>
        <end position="56"/>
    </location>
</feature>
<comment type="caution">
    <text evidence="8">Lacks conserved residue(s) required for the propagation of feature annotation.</text>
</comment>
<reference evidence="11" key="1">
    <citation type="journal article" date="2021" name="Open Biol.">
        <title>Shared evolutionary footprints suggest mitochondrial oxidative damage underlies multiple complex I losses in fungi.</title>
        <authorList>
            <person name="Schikora-Tamarit M.A."/>
            <person name="Marcet-Houben M."/>
            <person name="Nosek J."/>
            <person name="Gabaldon T."/>
        </authorList>
    </citation>
    <scope>NUCLEOTIDE SEQUENCE</scope>
    <source>
        <strain evidence="11">CBS6075</strain>
    </source>
</reference>
<dbReference type="EMBL" id="JAEUBE010000255">
    <property type="protein sequence ID" value="KAH3666526.1"/>
    <property type="molecule type" value="Genomic_DNA"/>
</dbReference>
<keyword evidence="2 8" id="KW-0227">DNA damage</keyword>
<dbReference type="InterPro" id="IPR011257">
    <property type="entry name" value="DNA_glycosylase"/>
</dbReference>
<organism evidence="11 12">
    <name type="scientific">Ogataea philodendri</name>
    <dbReference type="NCBI Taxonomy" id="1378263"/>
    <lineage>
        <taxon>Eukaryota</taxon>
        <taxon>Fungi</taxon>
        <taxon>Dikarya</taxon>
        <taxon>Ascomycota</taxon>
        <taxon>Saccharomycotina</taxon>
        <taxon>Pichiomycetes</taxon>
        <taxon>Pichiales</taxon>
        <taxon>Pichiaceae</taxon>
        <taxon>Ogataea</taxon>
    </lineage>
</organism>
<dbReference type="Gene3D" id="1.10.1670.10">
    <property type="entry name" value="Helix-hairpin-Helix base-excision DNA repair enzymes (C-terminal)"/>
    <property type="match status" value="1"/>
</dbReference>
<dbReference type="GO" id="GO:0006285">
    <property type="term" value="P:base-excision repair, AP site formation"/>
    <property type="evidence" value="ECO:0007669"/>
    <property type="project" value="UniProtKB-UniRule"/>
</dbReference>
<dbReference type="GO" id="GO:0140078">
    <property type="term" value="F:class I DNA-(apurinic or apyrimidinic site) endonuclease activity"/>
    <property type="evidence" value="ECO:0007669"/>
    <property type="project" value="UniProtKB-EC"/>
</dbReference>
<reference evidence="11" key="2">
    <citation type="submission" date="2021-01" db="EMBL/GenBank/DDBJ databases">
        <authorList>
            <person name="Schikora-Tamarit M.A."/>
        </authorList>
    </citation>
    <scope>NUCLEOTIDE SEQUENCE</scope>
    <source>
        <strain evidence="11">CBS6075</strain>
    </source>
</reference>
<accession>A0A9P8T581</accession>
<dbReference type="GO" id="GO:0003677">
    <property type="term" value="F:DNA binding"/>
    <property type="evidence" value="ECO:0007669"/>
    <property type="project" value="UniProtKB-UniRule"/>
</dbReference>
<evidence type="ECO:0000313" key="11">
    <source>
        <dbReference type="EMBL" id="KAH3666526.1"/>
    </source>
</evidence>
<evidence type="ECO:0000256" key="1">
    <source>
        <dbReference type="ARBA" id="ARBA00008343"/>
    </source>
</evidence>
<dbReference type="Proteomes" id="UP000769157">
    <property type="component" value="Unassembled WGS sequence"/>
</dbReference>
<feature type="compositionally biased region" description="Basic and acidic residues" evidence="9">
    <location>
        <begin position="41"/>
        <end position="50"/>
    </location>
</feature>
<keyword evidence="8" id="KW-0496">Mitochondrion</keyword>
<sequence>MGLQKVKKEFERSVYFTERSTRRSTNAAVKAQTDTPSLGKIKQEEHEDSRISTQRVARPSKRRRIQVKIEPELERASVSGSSVQPSLQPPPHFWPMYNEIKIMRAKIKAPVDSMGCSNIASTISGLTEGKVYRFQCLISLMLSSQTKDEINCLVMDGLHQYFLSKGYKDGLSLEAILDVDESVLDELIYKVGFHRKKATYIKRTAEILQNQHGGDIPQTIEEIISFPGVGPKMGFLLLQIAWNICTGIGVDTHMQRMARIYKWIPASKNMTPEYVRKCLESMLTDYKEEWSKINPILVGFGQMVCLPQRPRCDVCSLARKGICPAVDKAFLKKADADKLNGIAINSKIGMMPFALDDLLRIPRKSNGVTKLPEFPNKIVTSNCFPGEFSIWEPVWSRFLLSVSKKTSKSIFQIETSCMLGFLARTSSSKIRSSWLTTILSIVLTLKSVR</sequence>
<dbReference type="GO" id="GO:0005739">
    <property type="term" value="C:mitochondrion"/>
    <property type="evidence" value="ECO:0007669"/>
    <property type="project" value="UniProtKB-SubCell"/>
</dbReference>
<dbReference type="Gene3D" id="1.10.340.30">
    <property type="entry name" value="Hypothetical protein, domain 2"/>
    <property type="match status" value="1"/>
</dbReference>
<evidence type="ECO:0000313" key="12">
    <source>
        <dbReference type="Proteomes" id="UP000769157"/>
    </source>
</evidence>
<dbReference type="InterPro" id="IPR030841">
    <property type="entry name" value="NTH1"/>
</dbReference>
<comment type="subcellular location">
    <subcellularLocation>
        <location evidence="8">Nucleus</location>
    </subcellularLocation>
    <subcellularLocation>
        <location evidence="8">Mitochondrion</location>
    </subcellularLocation>
</comment>
<keyword evidence="5 8" id="KW-0456">Lyase</keyword>
<comment type="caution">
    <text evidence="11">The sequence shown here is derived from an EMBL/GenBank/DDBJ whole genome shotgun (WGS) entry which is preliminary data.</text>
</comment>
<protein>
    <recommendedName>
        <fullName evidence="8">Endonuclease III homolog</fullName>
        <ecNumber evidence="8">3.2.2.-</ecNumber>
        <ecNumber evidence="8">4.2.99.18</ecNumber>
    </recommendedName>
    <alternativeName>
        <fullName evidence="8">Bifunctional DNA N-glycosylase/DNA-(apurinic or apyrimidinic site) lyase</fullName>
        <shortName evidence="8">DNA glycosylase/AP lyase</shortName>
    </alternativeName>
</protein>
<dbReference type="EC" id="3.2.2.-" evidence="8"/>
<dbReference type="SUPFAM" id="SSF48150">
    <property type="entry name" value="DNA-glycosylase"/>
    <property type="match status" value="1"/>
</dbReference>
<dbReference type="Pfam" id="PF00730">
    <property type="entry name" value="HhH-GPD"/>
    <property type="match status" value="1"/>
</dbReference>
<comment type="function">
    <text evidence="8">Bifunctional DNA N-glycosylase with associated apurinic/apyrimidinic (AP) lyase function that catalyzes the first step in base excision repair (BER), the primary repair pathway for the repair of oxidative DNA damage. The DNA N-glycosylase activity releases the damaged DNA base from DNA by cleaving the N-glycosidic bond, leaving an AP site. The AP lyase activity cleaves the phosphodiester bond 3' to the AP site by a beta-elimination. Primarily recognizes and repairs oxidative base damage of pyrimidines.</text>
</comment>
<dbReference type="OrthoDB" id="2099276at2759"/>
<keyword evidence="12" id="KW-1185">Reference proteome</keyword>
<dbReference type="InterPro" id="IPR003265">
    <property type="entry name" value="HhH-GPD_domain"/>
</dbReference>
<evidence type="ECO:0000256" key="2">
    <source>
        <dbReference type="ARBA" id="ARBA00022763"/>
    </source>
</evidence>
<evidence type="ECO:0000256" key="8">
    <source>
        <dbReference type="HAMAP-Rule" id="MF_03183"/>
    </source>
</evidence>
<keyword evidence="3 8" id="KW-0378">Hydrolase</keyword>
<evidence type="ECO:0000256" key="4">
    <source>
        <dbReference type="ARBA" id="ARBA00023204"/>
    </source>
</evidence>
<evidence type="ECO:0000256" key="7">
    <source>
        <dbReference type="ARBA" id="ARBA00044632"/>
    </source>
</evidence>
<evidence type="ECO:0000259" key="10">
    <source>
        <dbReference type="SMART" id="SM00478"/>
    </source>
</evidence>